<dbReference type="SMART" id="SM00256">
    <property type="entry name" value="FBOX"/>
    <property type="match status" value="1"/>
</dbReference>
<evidence type="ECO:0000259" key="1">
    <source>
        <dbReference type="PROSITE" id="PS50181"/>
    </source>
</evidence>
<sequence>MSSLTSLPDIALTNILEHLDFKSILTLRHTCHDLRNFIDDVKPNSNVRSIHISIGTESINLVLYAETRFSKTYKEDNFSEQFLTNLMIILSFQRAPLEYMEVSYDYRHPTDQFISLEEISKILKCRPRSLSVNHFRLEIFNQEDVMFVLPFITTEKINISNPKRKHDVLELNNVVELDQWKQAKEIDIRNFTIVESLNHFLNFDDIFVQVETISLEDVVMMKNKFLENTVSPVCGSVIFILAKRYPDTSDSSLLLTRLRDQHVSLQTFVSSDATGGSDKQSLYDLSVKTNGFCGFAENLTDADVTTIFMTNYLFYAVNPTVAGVGTVELPAALLDEPDLFNQGVWVFMEINVQSHPLDDSFQSVQILMYDQKINHTEVVTFERGTWKLRKPYHTFSLGNMPTIRLGRNQRMTLNYNYTNSIKQNLQIRMYHGYDNLPWYPYSN</sequence>
<dbReference type="KEGG" id="crq:GCK72_021417"/>
<evidence type="ECO:0000313" key="2">
    <source>
        <dbReference type="EMBL" id="KAF1754852.1"/>
    </source>
</evidence>
<dbReference type="CDD" id="cd22150">
    <property type="entry name" value="F-box_CeFBXA-like"/>
    <property type="match status" value="1"/>
</dbReference>
<organism evidence="2 3">
    <name type="scientific">Caenorhabditis remanei</name>
    <name type="common">Caenorhabditis vulgaris</name>
    <dbReference type="NCBI Taxonomy" id="31234"/>
    <lineage>
        <taxon>Eukaryota</taxon>
        <taxon>Metazoa</taxon>
        <taxon>Ecdysozoa</taxon>
        <taxon>Nematoda</taxon>
        <taxon>Chromadorea</taxon>
        <taxon>Rhabditida</taxon>
        <taxon>Rhabditina</taxon>
        <taxon>Rhabditomorpha</taxon>
        <taxon>Rhabditoidea</taxon>
        <taxon>Rhabditidae</taxon>
        <taxon>Peloderinae</taxon>
        <taxon>Caenorhabditis</taxon>
    </lineage>
</organism>
<dbReference type="Pfam" id="PF23673">
    <property type="entry name" value="DUF7154"/>
    <property type="match status" value="1"/>
</dbReference>
<dbReference type="PANTHER" id="PTHR23014:SF1">
    <property type="entry name" value="DUF38 DOMAIN-CONTAINING PROTEIN-RELATED"/>
    <property type="match status" value="1"/>
</dbReference>
<dbReference type="SUPFAM" id="SSF81383">
    <property type="entry name" value="F-box domain"/>
    <property type="match status" value="1"/>
</dbReference>
<proteinExistence type="predicted"/>
<dbReference type="PROSITE" id="PS50181">
    <property type="entry name" value="FBOX"/>
    <property type="match status" value="1"/>
</dbReference>
<dbReference type="InterPro" id="IPR001810">
    <property type="entry name" value="F-box_dom"/>
</dbReference>
<feature type="domain" description="F-box" evidence="1">
    <location>
        <begin position="1"/>
        <end position="50"/>
    </location>
</feature>
<gene>
    <name evidence="2" type="ORF">GCK72_021417</name>
</gene>
<dbReference type="InterPro" id="IPR036047">
    <property type="entry name" value="F-box-like_dom_sf"/>
</dbReference>
<dbReference type="GeneID" id="78777228"/>
<dbReference type="PANTHER" id="PTHR23014">
    <property type="entry name" value="F-BOX A PROTEIN"/>
    <property type="match status" value="1"/>
</dbReference>
<dbReference type="AlphaFoldDB" id="A0A6A5GK24"/>
<dbReference type="Pfam" id="PF01827">
    <property type="entry name" value="FTH"/>
    <property type="match status" value="1"/>
</dbReference>
<dbReference type="InterPro" id="IPR002900">
    <property type="entry name" value="DUF38/FTH_CAE_spp"/>
</dbReference>
<evidence type="ECO:0000313" key="3">
    <source>
        <dbReference type="Proteomes" id="UP000483820"/>
    </source>
</evidence>
<dbReference type="Proteomes" id="UP000483820">
    <property type="component" value="Chromosome V"/>
</dbReference>
<accession>A0A6A5GK24</accession>
<dbReference type="InterPro" id="IPR055578">
    <property type="entry name" value="DUF7154"/>
</dbReference>
<dbReference type="Pfam" id="PF00646">
    <property type="entry name" value="F-box"/>
    <property type="match status" value="1"/>
</dbReference>
<dbReference type="EMBL" id="WUAV01000005">
    <property type="protein sequence ID" value="KAF1754852.1"/>
    <property type="molecule type" value="Genomic_DNA"/>
</dbReference>
<protein>
    <recommendedName>
        <fullName evidence="1">F-box domain-containing protein</fullName>
    </recommendedName>
</protein>
<dbReference type="RefSeq" id="XP_053583160.1">
    <property type="nucleotide sequence ID" value="XM_053734247.1"/>
</dbReference>
<dbReference type="CTD" id="78777228"/>
<comment type="caution">
    <text evidence="2">The sequence shown here is derived from an EMBL/GenBank/DDBJ whole genome shotgun (WGS) entry which is preliminary data.</text>
</comment>
<reference evidence="2 3" key="1">
    <citation type="submission" date="2019-12" db="EMBL/GenBank/DDBJ databases">
        <title>Chromosome-level assembly of the Caenorhabditis remanei genome.</title>
        <authorList>
            <person name="Teterina A.A."/>
            <person name="Willis J.H."/>
            <person name="Phillips P.C."/>
        </authorList>
    </citation>
    <scope>NUCLEOTIDE SEQUENCE [LARGE SCALE GENOMIC DNA]</scope>
    <source>
        <strain evidence="2 3">PX506</strain>
        <tissue evidence="2">Whole organism</tissue>
    </source>
</reference>
<name>A0A6A5GK24_CAERE</name>